<organism evidence="1 2">
    <name type="scientific">Popillia japonica</name>
    <name type="common">Japanese beetle</name>
    <dbReference type="NCBI Taxonomy" id="7064"/>
    <lineage>
        <taxon>Eukaryota</taxon>
        <taxon>Metazoa</taxon>
        <taxon>Ecdysozoa</taxon>
        <taxon>Arthropoda</taxon>
        <taxon>Hexapoda</taxon>
        <taxon>Insecta</taxon>
        <taxon>Pterygota</taxon>
        <taxon>Neoptera</taxon>
        <taxon>Endopterygota</taxon>
        <taxon>Coleoptera</taxon>
        <taxon>Polyphaga</taxon>
        <taxon>Scarabaeiformia</taxon>
        <taxon>Scarabaeidae</taxon>
        <taxon>Rutelinae</taxon>
        <taxon>Popillia</taxon>
    </lineage>
</organism>
<dbReference type="EMBL" id="JASPKY010000532">
    <property type="protein sequence ID" value="KAK9693729.1"/>
    <property type="molecule type" value="Genomic_DNA"/>
</dbReference>
<protein>
    <submittedName>
        <fullName evidence="1">Uncharacterized protein</fullName>
    </submittedName>
</protein>
<proteinExistence type="predicted"/>
<dbReference type="Proteomes" id="UP001458880">
    <property type="component" value="Unassembled WGS sequence"/>
</dbReference>
<dbReference type="AlphaFoldDB" id="A0AAW1IVN4"/>
<accession>A0AAW1IVN4</accession>
<sequence length="144" mass="16528">MITKRDYYDVYSHIGTIKTLGDDWELYDFQKLDVILKKYPEISQMKRFIIKKSGLGENAVVKIKGERGKKLSNANLSPLALGKTVKADKIASIMALLRAADENWEKVEKFSWYATLLTDENEKADERTEEDVCDCNEEDCGLRI</sequence>
<reference evidence="1 2" key="1">
    <citation type="journal article" date="2024" name="BMC Genomics">
        <title>De novo assembly and annotation of Popillia japonica's genome with initial clues to its potential as an invasive pest.</title>
        <authorList>
            <person name="Cucini C."/>
            <person name="Boschi S."/>
            <person name="Funari R."/>
            <person name="Cardaioli E."/>
            <person name="Iannotti N."/>
            <person name="Marturano G."/>
            <person name="Paoli F."/>
            <person name="Bruttini M."/>
            <person name="Carapelli A."/>
            <person name="Frati F."/>
            <person name="Nardi F."/>
        </authorList>
    </citation>
    <scope>NUCLEOTIDE SEQUENCE [LARGE SCALE GENOMIC DNA]</scope>
    <source>
        <strain evidence="1">DMR45628</strain>
    </source>
</reference>
<name>A0AAW1IVN4_POPJA</name>
<comment type="caution">
    <text evidence="1">The sequence shown here is derived from an EMBL/GenBank/DDBJ whole genome shotgun (WGS) entry which is preliminary data.</text>
</comment>
<gene>
    <name evidence="1" type="ORF">QE152_g33995</name>
</gene>
<evidence type="ECO:0000313" key="2">
    <source>
        <dbReference type="Proteomes" id="UP001458880"/>
    </source>
</evidence>
<keyword evidence="2" id="KW-1185">Reference proteome</keyword>
<evidence type="ECO:0000313" key="1">
    <source>
        <dbReference type="EMBL" id="KAK9693729.1"/>
    </source>
</evidence>